<feature type="transmembrane region" description="Helical" evidence="6">
    <location>
        <begin position="20"/>
        <end position="45"/>
    </location>
</feature>
<dbReference type="EMBL" id="JAAAMU010000005">
    <property type="protein sequence ID" value="NBC69894.1"/>
    <property type="molecule type" value="Genomic_DNA"/>
</dbReference>
<name>A0A7X4YQU3_9BACL</name>
<accession>A0A7X4YQU3</accession>
<dbReference type="OrthoDB" id="6017905at2"/>
<evidence type="ECO:0000256" key="1">
    <source>
        <dbReference type="ARBA" id="ARBA00004651"/>
    </source>
</evidence>
<feature type="transmembrane region" description="Helical" evidence="6">
    <location>
        <begin position="365"/>
        <end position="385"/>
    </location>
</feature>
<dbReference type="AlphaFoldDB" id="A0A7X4YQU3"/>
<keyword evidence="5 6" id="KW-0472">Membrane</keyword>
<feature type="transmembrane region" description="Helical" evidence="6">
    <location>
        <begin position="182"/>
        <end position="203"/>
    </location>
</feature>
<keyword evidence="4 6" id="KW-1133">Transmembrane helix</keyword>
<dbReference type="PANTHER" id="PTHR30250">
    <property type="entry name" value="PST FAMILY PREDICTED COLANIC ACID TRANSPORTER"/>
    <property type="match status" value="1"/>
</dbReference>
<dbReference type="Pfam" id="PF01943">
    <property type="entry name" value="Polysacc_synt"/>
    <property type="match status" value="1"/>
</dbReference>
<dbReference type="InterPro" id="IPR002797">
    <property type="entry name" value="Polysacc_synth"/>
</dbReference>
<dbReference type="Proteomes" id="UP000558113">
    <property type="component" value="Unassembled WGS sequence"/>
</dbReference>
<sequence length="492" mass="56493">MKLKKEIRANMETKNLLKTFTGFAVGPIGAAGINFLTIPITTWFLSPHEFGKTSFFLLLQTLAAAVIFFGMDQSYAREFNNYQNKRKLLFNCLVIPIILSIAFLILLIIFAHPVINLITKEQSSMVLVLFAIYLPFLAIERFLLLSIRMEEKGFSFSIFSILSKLFALIFIIVLLMVWEKSYLAIITATVMGQILVDIILIIYCRKSIEIKWSNLDKELLLKLIRFGAPFIPSSLILWCLGSTDRLMLEKFSSYNELGFYLAALKVVGVFTIFQNIFSTFWIPIAYKWEQATVDTKVFNKISHYLSFIMSFVFVFILLFKELFVLLLSERYHDSVYLIPFLLFTPIMLTLGETTGLGIAFSRKTYLNIWISMAVASVNFALNFILIHYMSAVGASIATGGSYILYFWIRTIVSRSLWFKFDLKYFLIITVILITAAGLNITVRNNSILFINVSLLIIIVYVNRQTVREILLKLQEITNRLLFQKRSTSKESG</sequence>
<feature type="transmembrane region" description="Helical" evidence="6">
    <location>
        <begin position="88"/>
        <end position="111"/>
    </location>
</feature>
<feature type="transmembrane region" description="Helical" evidence="6">
    <location>
        <begin position="263"/>
        <end position="284"/>
    </location>
</feature>
<feature type="transmembrane region" description="Helical" evidence="6">
    <location>
        <begin position="446"/>
        <end position="462"/>
    </location>
</feature>
<keyword evidence="3 6" id="KW-0812">Transmembrane</keyword>
<feature type="transmembrane region" description="Helical" evidence="6">
    <location>
        <begin position="420"/>
        <end position="440"/>
    </location>
</feature>
<feature type="transmembrane region" description="Helical" evidence="6">
    <location>
        <begin position="57"/>
        <end position="76"/>
    </location>
</feature>
<evidence type="ECO:0000256" key="4">
    <source>
        <dbReference type="ARBA" id="ARBA00022989"/>
    </source>
</evidence>
<dbReference type="GO" id="GO:0005886">
    <property type="term" value="C:plasma membrane"/>
    <property type="evidence" value="ECO:0007669"/>
    <property type="project" value="UniProtKB-SubCell"/>
</dbReference>
<dbReference type="PANTHER" id="PTHR30250:SF11">
    <property type="entry name" value="O-ANTIGEN TRANSPORTER-RELATED"/>
    <property type="match status" value="1"/>
</dbReference>
<evidence type="ECO:0000256" key="5">
    <source>
        <dbReference type="ARBA" id="ARBA00023136"/>
    </source>
</evidence>
<evidence type="ECO:0000313" key="8">
    <source>
        <dbReference type="Proteomes" id="UP000558113"/>
    </source>
</evidence>
<evidence type="ECO:0000256" key="3">
    <source>
        <dbReference type="ARBA" id="ARBA00022692"/>
    </source>
</evidence>
<keyword evidence="2" id="KW-1003">Cell membrane</keyword>
<protein>
    <submittedName>
        <fullName evidence="7">Oligosaccharide flippase family protein</fullName>
    </submittedName>
</protein>
<feature type="transmembrane region" description="Helical" evidence="6">
    <location>
        <begin position="391"/>
        <end position="408"/>
    </location>
</feature>
<feature type="transmembrane region" description="Helical" evidence="6">
    <location>
        <begin position="123"/>
        <end position="144"/>
    </location>
</feature>
<dbReference type="InterPro" id="IPR050833">
    <property type="entry name" value="Poly_Biosynth_Transport"/>
</dbReference>
<feature type="transmembrane region" description="Helical" evidence="6">
    <location>
        <begin position="334"/>
        <end position="353"/>
    </location>
</feature>
<proteinExistence type="predicted"/>
<evidence type="ECO:0000256" key="2">
    <source>
        <dbReference type="ARBA" id="ARBA00022475"/>
    </source>
</evidence>
<keyword evidence="8" id="KW-1185">Reference proteome</keyword>
<gene>
    <name evidence="7" type="ORF">GT003_12920</name>
</gene>
<comment type="subcellular location">
    <subcellularLocation>
        <location evidence="1">Cell membrane</location>
        <topology evidence="1">Multi-pass membrane protein</topology>
    </subcellularLocation>
</comment>
<comment type="caution">
    <text evidence="7">The sequence shown here is derived from an EMBL/GenBank/DDBJ whole genome shotgun (WGS) entry which is preliminary data.</text>
</comment>
<feature type="transmembrane region" description="Helical" evidence="6">
    <location>
        <begin position="304"/>
        <end position="328"/>
    </location>
</feature>
<feature type="transmembrane region" description="Helical" evidence="6">
    <location>
        <begin position="156"/>
        <end position="176"/>
    </location>
</feature>
<dbReference type="RefSeq" id="WP_161698162.1">
    <property type="nucleotide sequence ID" value="NZ_JAAAMU010000005.1"/>
</dbReference>
<organism evidence="7 8">
    <name type="scientific">Paenibacillus sacheonensis</name>
    <dbReference type="NCBI Taxonomy" id="742054"/>
    <lineage>
        <taxon>Bacteria</taxon>
        <taxon>Bacillati</taxon>
        <taxon>Bacillota</taxon>
        <taxon>Bacilli</taxon>
        <taxon>Bacillales</taxon>
        <taxon>Paenibacillaceae</taxon>
        <taxon>Paenibacillus</taxon>
    </lineage>
</organism>
<reference evidence="7 8" key="1">
    <citation type="submission" date="2020-01" db="EMBL/GenBank/DDBJ databases">
        <title>Paenibacillus soybeanensis sp. nov. isolated from the nodules of soybean (Glycine max(L.) Merr).</title>
        <authorList>
            <person name="Wang H."/>
        </authorList>
    </citation>
    <scope>NUCLEOTIDE SEQUENCE [LARGE SCALE GENOMIC DNA]</scope>
    <source>
        <strain evidence="7 8">DSM 23054</strain>
    </source>
</reference>
<evidence type="ECO:0000256" key="6">
    <source>
        <dbReference type="SAM" id="Phobius"/>
    </source>
</evidence>
<feature type="transmembrane region" description="Helical" evidence="6">
    <location>
        <begin position="223"/>
        <end position="243"/>
    </location>
</feature>
<evidence type="ECO:0000313" key="7">
    <source>
        <dbReference type="EMBL" id="NBC69894.1"/>
    </source>
</evidence>